<dbReference type="InterPro" id="IPR032710">
    <property type="entry name" value="NTF2-like_dom_sf"/>
</dbReference>
<dbReference type="Pfam" id="PF07366">
    <property type="entry name" value="SnoaL"/>
    <property type="match status" value="1"/>
</dbReference>
<name>A0ABW2P3G0_9ACTN</name>
<protein>
    <submittedName>
        <fullName evidence="1">Ester cyclase</fullName>
    </submittedName>
</protein>
<dbReference type="Gene3D" id="3.10.450.50">
    <property type="match status" value="1"/>
</dbReference>
<evidence type="ECO:0000313" key="1">
    <source>
        <dbReference type="EMBL" id="MFC7383046.1"/>
    </source>
</evidence>
<dbReference type="EMBL" id="JBHTCG010000007">
    <property type="protein sequence ID" value="MFC7383046.1"/>
    <property type="molecule type" value="Genomic_DNA"/>
</dbReference>
<sequence length="153" mass="17457">MSEFWDLKHRLCDAVNAHDMERVLDFYSPDAVFVSPVGIAEGREQIAWLYQQFFKGFPDFHQTPVFEVGDADNPAVTEWTVTGTHKGPFLLPDGREVQGSGRHVVFRATCSTFVDHGKIVSHREYFDQLELYTQLGFGLAERDPSLRFAEACR</sequence>
<dbReference type="Proteomes" id="UP001596496">
    <property type="component" value="Unassembled WGS sequence"/>
</dbReference>
<keyword evidence="2" id="KW-1185">Reference proteome</keyword>
<gene>
    <name evidence="1" type="ORF">ACFQSB_12570</name>
</gene>
<dbReference type="RefSeq" id="WP_380826440.1">
    <property type="nucleotide sequence ID" value="NZ_JBHTCG010000007.1"/>
</dbReference>
<comment type="caution">
    <text evidence="1">The sequence shown here is derived from an EMBL/GenBank/DDBJ whole genome shotgun (WGS) entry which is preliminary data.</text>
</comment>
<reference evidence="2" key="1">
    <citation type="journal article" date="2019" name="Int. J. Syst. Evol. Microbiol.">
        <title>The Global Catalogue of Microorganisms (GCM) 10K type strain sequencing project: providing services to taxonomists for standard genome sequencing and annotation.</title>
        <authorList>
            <consortium name="The Broad Institute Genomics Platform"/>
            <consortium name="The Broad Institute Genome Sequencing Center for Infectious Disease"/>
            <person name="Wu L."/>
            <person name="Ma J."/>
        </authorList>
    </citation>
    <scope>NUCLEOTIDE SEQUENCE [LARGE SCALE GENOMIC DNA]</scope>
    <source>
        <strain evidence="2">CECT 7649</strain>
    </source>
</reference>
<dbReference type="SUPFAM" id="SSF54427">
    <property type="entry name" value="NTF2-like"/>
    <property type="match status" value="1"/>
</dbReference>
<accession>A0ABW2P3G0</accession>
<proteinExistence type="predicted"/>
<evidence type="ECO:0000313" key="2">
    <source>
        <dbReference type="Proteomes" id="UP001596496"/>
    </source>
</evidence>
<organism evidence="1 2">
    <name type="scientific">Sphaerisporangium rhizosphaerae</name>
    <dbReference type="NCBI Taxonomy" id="2269375"/>
    <lineage>
        <taxon>Bacteria</taxon>
        <taxon>Bacillati</taxon>
        <taxon>Actinomycetota</taxon>
        <taxon>Actinomycetes</taxon>
        <taxon>Streptosporangiales</taxon>
        <taxon>Streptosporangiaceae</taxon>
        <taxon>Sphaerisporangium</taxon>
    </lineage>
</organism>
<dbReference type="InterPro" id="IPR009959">
    <property type="entry name" value="Cyclase_SnoaL-like"/>
</dbReference>